<keyword evidence="5 6" id="KW-0472">Membrane</keyword>
<dbReference type="OMA" id="ASICMNV"/>
<dbReference type="GO" id="GO:1990961">
    <property type="term" value="P:xenobiotic detoxification by transmembrane export across the plasma membrane"/>
    <property type="evidence" value="ECO:0007669"/>
    <property type="project" value="InterPro"/>
</dbReference>
<comment type="caution">
    <text evidence="6">Lacks conserved residue(s) required for the propagation of feature annotation.</text>
</comment>
<dbReference type="Proteomes" id="UP000008141">
    <property type="component" value="Unassembled WGS sequence"/>
</dbReference>
<dbReference type="GO" id="GO:0015297">
    <property type="term" value="F:antiporter activity"/>
    <property type="evidence" value="ECO:0007669"/>
    <property type="project" value="InterPro"/>
</dbReference>
<evidence type="ECO:0000313" key="8">
    <source>
        <dbReference type="EMBL" id="EFN55108.1"/>
    </source>
</evidence>
<dbReference type="InterPro" id="IPR002528">
    <property type="entry name" value="MATE_fam"/>
</dbReference>
<evidence type="ECO:0000256" key="6">
    <source>
        <dbReference type="RuleBase" id="RU004914"/>
    </source>
</evidence>
<dbReference type="NCBIfam" id="TIGR00797">
    <property type="entry name" value="matE"/>
    <property type="match status" value="1"/>
</dbReference>
<evidence type="ECO:0000256" key="5">
    <source>
        <dbReference type="ARBA" id="ARBA00023136"/>
    </source>
</evidence>
<dbReference type="GO" id="GO:0016020">
    <property type="term" value="C:membrane"/>
    <property type="evidence" value="ECO:0007669"/>
    <property type="project" value="UniProtKB-SubCell"/>
</dbReference>
<feature type="transmembrane region" description="Helical" evidence="6">
    <location>
        <begin position="262"/>
        <end position="288"/>
    </location>
</feature>
<evidence type="ECO:0000313" key="9">
    <source>
        <dbReference type="Proteomes" id="UP000008141"/>
    </source>
</evidence>
<dbReference type="InParanoid" id="E1ZHE4"/>
<comment type="subcellular location">
    <subcellularLocation>
        <location evidence="1">Membrane</location>
        <topology evidence="1">Multi-pass membrane protein</topology>
    </subcellularLocation>
</comment>
<evidence type="ECO:0000256" key="2">
    <source>
        <dbReference type="ARBA" id="ARBA00010199"/>
    </source>
</evidence>
<feature type="transmembrane region" description="Helical" evidence="6">
    <location>
        <begin position="170"/>
        <end position="191"/>
    </location>
</feature>
<dbReference type="EMBL" id="GL433846">
    <property type="protein sequence ID" value="EFN55108.1"/>
    <property type="molecule type" value="Genomic_DNA"/>
</dbReference>
<organism evidence="9">
    <name type="scientific">Chlorella variabilis</name>
    <name type="common">Green alga</name>
    <dbReference type="NCBI Taxonomy" id="554065"/>
    <lineage>
        <taxon>Eukaryota</taxon>
        <taxon>Viridiplantae</taxon>
        <taxon>Chlorophyta</taxon>
        <taxon>core chlorophytes</taxon>
        <taxon>Trebouxiophyceae</taxon>
        <taxon>Chlorellales</taxon>
        <taxon>Chlorellaceae</taxon>
        <taxon>Chlorella clade</taxon>
        <taxon>Chlorella</taxon>
    </lineage>
</organism>
<name>E1ZHE4_CHLVA</name>
<feature type="transmembrane region" description="Helical" evidence="6">
    <location>
        <begin position="386"/>
        <end position="408"/>
    </location>
</feature>
<dbReference type="eggNOG" id="KOG1347">
    <property type="taxonomic scope" value="Eukaryota"/>
</dbReference>
<feature type="compositionally biased region" description="Low complexity" evidence="7">
    <location>
        <begin position="34"/>
        <end position="56"/>
    </location>
</feature>
<protein>
    <recommendedName>
        <fullName evidence="6">Protein DETOXIFICATION</fullName>
    </recommendedName>
    <alternativeName>
        <fullName evidence="6">Multidrug and toxic compound extrusion protein</fullName>
    </alternativeName>
</protein>
<evidence type="ECO:0000256" key="7">
    <source>
        <dbReference type="SAM" id="MobiDB-lite"/>
    </source>
</evidence>
<proteinExistence type="inferred from homology"/>
<keyword evidence="3 6" id="KW-0812">Transmembrane</keyword>
<keyword evidence="9" id="KW-1185">Reference proteome</keyword>
<dbReference type="AlphaFoldDB" id="E1ZHE4"/>
<dbReference type="PANTHER" id="PTHR11206">
    <property type="entry name" value="MULTIDRUG RESISTANCE PROTEIN"/>
    <property type="match status" value="1"/>
</dbReference>
<dbReference type="InterPro" id="IPR045069">
    <property type="entry name" value="MATE_euk"/>
</dbReference>
<gene>
    <name evidence="8" type="ORF">CHLNCDRAFT_35872</name>
</gene>
<dbReference type="GeneID" id="17354237"/>
<dbReference type="OrthoDB" id="2126698at2759"/>
<sequence>MLQDMRLCRATTAQPLWRRDNQAQPPQSLPPRPATSSSPCSPACLSRTASMPPQQIRQRRRAAPPAAAAGAQPPPPSPRSPLQQEMIEQGRMAGPLALNLISNYSLNIVCLSFVGKLGDTQQLAAAALGTTLSAMSGKIPLMGLCGAVDTLATQAVGAGQPVGILFQRAVLFLALHCLPIAAMFVSVPMLLAALGQPADVCALVRAYLLALLPNLFIDAVARPLNRILVAQRITQPQMAVGLVVAVQHVAVCYLLINRTRLGFLGAAVASGWSNLLSVALLAAYVAVAGMGEQVWGRPSREAFARWRQFAGLAYASAGDSCIESWSFSLMNILAGWLPGAAQSVAAISVAFNLYGVLFMGFSAVAMAGSTRVGNALGAGSAEGARLAALSSALMAPAIWAVVAAVLTWPVTQNLLLSLFTTGADELLLQRMRSLLYLVVLLELFDGAQTILSGIIAGVGKQRRGSAINVVAYWACAVPVAILLGFYFKLGVQGMYGGMALGPLIQTAAYLSLILKLSWAQEAHLARQRAAVASAPL</sequence>
<dbReference type="Pfam" id="PF01554">
    <property type="entry name" value="MatE"/>
    <property type="match status" value="2"/>
</dbReference>
<evidence type="ECO:0000256" key="1">
    <source>
        <dbReference type="ARBA" id="ARBA00004141"/>
    </source>
</evidence>
<reference evidence="8 9" key="1">
    <citation type="journal article" date="2010" name="Plant Cell">
        <title>The Chlorella variabilis NC64A genome reveals adaptation to photosymbiosis, coevolution with viruses, and cryptic sex.</title>
        <authorList>
            <person name="Blanc G."/>
            <person name="Duncan G."/>
            <person name="Agarkova I."/>
            <person name="Borodovsky M."/>
            <person name="Gurnon J."/>
            <person name="Kuo A."/>
            <person name="Lindquist E."/>
            <person name="Lucas S."/>
            <person name="Pangilinan J."/>
            <person name="Polle J."/>
            <person name="Salamov A."/>
            <person name="Terry A."/>
            <person name="Yamada T."/>
            <person name="Dunigan D.D."/>
            <person name="Grigoriev I.V."/>
            <person name="Claverie J.M."/>
            <person name="Van Etten J.L."/>
        </authorList>
    </citation>
    <scope>NUCLEOTIDE SEQUENCE [LARGE SCALE GENOMIC DNA]</scope>
    <source>
        <strain evidence="8 9">NC64A</strain>
    </source>
</reference>
<dbReference type="RefSeq" id="XP_005847210.1">
    <property type="nucleotide sequence ID" value="XM_005847148.1"/>
</dbReference>
<feature type="transmembrane region" description="Helical" evidence="6">
    <location>
        <begin position="238"/>
        <end position="256"/>
    </location>
</feature>
<comment type="similarity">
    <text evidence="2 6">Belongs to the multi antimicrobial extrusion (MATE) (TC 2.A.66.1) family.</text>
</comment>
<dbReference type="KEGG" id="cvr:CHLNCDRAFT_35872"/>
<evidence type="ECO:0000256" key="3">
    <source>
        <dbReference type="ARBA" id="ARBA00022692"/>
    </source>
</evidence>
<feature type="transmembrane region" description="Helical" evidence="6">
    <location>
        <begin position="343"/>
        <end position="365"/>
    </location>
</feature>
<dbReference type="STRING" id="554065.E1ZHE4"/>
<feature type="transmembrane region" description="Helical" evidence="6">
    <location>
        <begin position="499"/>
        <end position="518"/>
    </location>
</feature>
<feature type="transmembrane region" description="Helical" evidence="6">
    <location>
        <begin position="470"/>
        <end position="487"/>
    </location>
</feature>
<keyword evidence="4 6" id="KW-1133">Transmembrane helix</keyword>
<dbReference type="GO" id="GO:0042910">
    <property type="term" value="F:xenobiotic transmembrane transporter activity"/>
    <property type="evidence" value="ECO:0007669"/>
    <property type="project" value="InterPro"/>
</dbReference>
<accession>E1ZHE4</accession>
<evidence type="ECO:0000256" key="4">
    <source>
        <dbReference type="ARBA" id="ARBA00022989"/>
    </source>
</evidence>
<feature type="transmembrane region" description="Helical" evidence="6">
    <location>
        <begin position="197"/>
        <end position="217"/>
    </location>
</feature>
<feature type="region of interest" description="Disordered" evidence="7">
    <location>
        <begin position="1"/>
        <end position="82"/>
    </location>
</feature>
<feature type="transmembrane region" description="Helical" evidence="6">
    <location>
        <begin position="434"/>
        <end position="458"/>
    </location>
</feature>
<dbReference type="CDD" id="cd13132">
    <property type="entry name" value="MATE_eukaryotic"/>
    <property type="match status" value="1"/>
</dbReference>